<reference evidence="8 9" key="2">
    <citation type="submission" date="2024-10" db="EMBL/GenBank/DDBJ databases">
        <authorList>
            <person name="Ryan C."/>
        </authorList>
    </citation>
    <scope>NUCLEOTIDE SEQUENCE [LARGE SCALE GENOMIC DNA]</scope>
</reference>
<keyword evidence="5" id="KW-0325">Glycoprotein</keyword>
<dbReference type="InterPro" id="IPR051708">
    <property type="entry name" value="Plant_Aspart_Prot_A1"/>
</dbReference>
<dbReference type="Pfam" id="PF14541">
    <property type="entry name" value="TAXi_C"/>
    <property type="match status" value="1"/>
</dbReference>
<evidence type="ECO:0000256" key="4">
    <source>
        <dbReference type="ARBA" id="ARBA00022801"/>
    </source>
</evidence>
<name>A0ABC8XCW3_9POAL</name>
<comment type="similarity">
    <text evidence="1">Belongs to the peptidase A1 family.</text>
</comment>
<evidence type="ECO:0000256" key="1">
    <source>
        <dbReference type="ARBA" id="ARBA00007447"/>
    </source>
</evidence>
<dbReference type="SUPFAM" id="SSF50630">
    <property type="entry name" value="Acid proteases"/>
    <property type="match status" value="1"/>
</dbReference>
<reference evidence="9" key="1">
    <citation type="submission" date="2024-06" db="EMBL/GenBank/DDBJ databases">
        <authorList>
            <person name="Ryan C."/>
        </authorList>
    </citation>
    <scope>NUCLEOTIDE SEQUENCE [LARGE SCALE GENOMIC DNA]</scope>
</reference>
<keyword evidence="4" id="KW-0378">Hydrolase</keyword>
<keyword evidence="2" id="KW-0645">Protease</keyword>
<dbReference type="InterPro" id="IPR034161">
    <property type="entry name" value="Pepsin-like_plant"/>
</dbReference>
<dbReference type="InterPro" id="IPR032861">
    <property type="entry name" value="TAXi_N"/>
</dbReference>
<dbReference type="Pfam" id="PF14543">
    <property type="entry name" value="TAXi_N"/>
    <property type="match status" value="1"/>
</dbReference>
<evidence type="ECO:0000313" key="8">
    <source>
        <dbReference type="EMBL" id="CAL4922370.1"/>
    </source>
</evidence>
<evidence type="ECO:0000256" key="6">
    <source>
        <dbReference type="PIRSR" id="PIRSR601461-1"/>
    </source>
</evidence>
<feature type="active site" evidence="6">
    <location>
        <position position="300"/>
    </location>
</feature>
<dbReference type="InterPro" id="IPR001461">
    <property type="entry name" value="Aspartic_peptidase_A1"/>
</dbReference>
<dbReference type="CDD" id="cd05476">
    <property type="entry name" value="pepsin_A_like_plant"/>
    <property type="match status" value="1"/>
</dbReference>
<dbReference type="GO" id="GO:0006508">
    <property type="term" value="P:proteolysis"/>
    <property type="evidence" value="ECO:0007669"/>
    <property type="project" value="UniProtKB-KW"/>
</dbReference>
<feature type="active site" evidence="6">
    <location>
        <position position="85"/>
    </location>
</feature>
<accession>A0ABC8XCW3</accession>
<dbReference type="PROSITE" id="PS51767">
    <property type="entry name" value="PEPTIDASE_A1"/>
    <property type="match status" value="1"/>
</dbReference>
<evidence type="ECO:0000256" key="3">
    <source>
        <dbReference type="ARBA" id="ARBA00022750"/>
    </source>
</evidence>
<evidence type="ECO:0000259" key="7">
    <source>
        <dbReference type="PROSITE" id="PS51767"/>
    </source>
</evidence>
<dbReference type="EMBL" id="OZ075124">
    <property type="protein sequence ID" value="CAL4922370.1"/>
    <property type="molecule type" value="Genomic_DNA"/>
</dbReference>
<dbReference type="PANTHER" id="PTHR47967">
    <property type="entry name" value="OS07G0603500 PROTEIN-RELATED"/>
    <property type="match status" value="1"/>
</dbReference>
<dbReference type="InterPro" id="IPR032799">
    <property type="entry name" value="TAXi_C"/>
</dbReference>
<evidence type="ECO:0000256" key="2">
    <source>
        <dbReference type="ARBA" id="ARBA00022670"/>
    </source>
</evidence>
<evidence type="ECO:0000256" key="5">
    <source>
        <dbReference type="ARBA" id="ARBA00023180"/>
    </source>
</evidence>
<dbReference type="GO" id="GO:0004190">
    <property type="term" value="F:aspartic-type endopeptidase activity"/>
    <property type="evidence" value="ECO:0007669"/>
    <property type="project" value="UniProtKB-KW"/>
</dbReference>
<dbReference type="InterPro" id="IPR033121">
    <property type="entry name" value="PEPTIDASE_A1"/>
</dbReference>
<protein>
    <recommendedName>
        <fullName evidence="7">Peptidase A1 domain-containing protein</fullName>
    </recommendedName>
</protein>
<proteinExistence type="inferred from homology"/>
<dbReference type="PANTHER" id="PTHR47967:SF31">
    <property type="entry name" value="ASPARTYL PROTEASE FAMILY PROTEIN"/>
    <property type="match status" value="1"/>
</dbReference>
<gene>
    <name evidence="8" type="ORF">URODEC1_LOCUS21661</name>
</gene>
<dbReference type="InterPro" id="IPR021109">
    <property type="entry name" value="Peptidase_aspartic_dom_sf"/>
</dbReference>
<dbReference type="Gene3D" id="2.40.70.10">
    <property type="entry name" value="Acid Proteases"/>
    <property type="match status" value="2"/>
</dbReference>
<organism evidence="8 9">
    <name type="scientific">Urochloa decumbens</name>
    <dbReference type="NCBI Taxonomy" id="240449"/>
    <lineage>
        <taxon>Eukaryota</taxon>
        <taxon>Viridiplantae</taxon>
        <taxon>Streptophyta</taxon>
        <taxon>Embryophyta</taxon>
        <taxon>Tracheophyta</taxon>
        <taxon>Spermatophyta</taxon>
        <taxon>Magnoliopsida</taxon>
        <taxon>Liliopsida</taxon>
        <taxon>Poales</taxon>
        <taxon>Poaceae</taxon>
        <taxon>PACMAD clade</taxon>
        <taxon>Panicoideae</taxon>
        <taxon>Panicodae</taxon>
        <taxon>Paniceae</taxon>
        <taxon>Melinidinae</taxon>
        <taxon>Urochloa</taxon>
    </lineage>
</organism>
<keyword evidence="3" id="KW-0064">Aspartyl protease</keyword>
<evidence type="ECO:0000313" key="9">
    <source>
        <dbReference type="Proteomes" id="UP001497457"/>
    </source>
</evidence>
<feature type="domain" description="Peptidase A1" evidence="7">
    <location>
        <begin position="67"/>
        <end position="419"/>
    </location>
</feature>
<dbReference type="PRINTS" id="PR00792">
    <property type="entry name" value="PEPSIN"/>
</dbReference>
<keyword evidence="9" id="KW-1185">Reference proteome</keyword>
<dbReference type="Proteomes" id="UP001497457">
    <property type="component" value="Chromosome 14rd"/>
</dbReference>
<dbReference type="AlphaFoldDB" id="A0ABC8XCW3"/>
<sequence length="426" mass="43837">MPPLRPPSPVRMQLIHTDAGLGLTLRELLQRMSLRSKARAARLLAEASGGAEVTPGAIPGAVPDTEYLVHFAVGTPPQAVQLTLDTGSDLIWTQCPPCASCLSFPQPLPYFDASASSTFAGALPCSSKACQALPITSCGTGADASPSPGNQTCAYGYSYGDGSVTIGILVSDTFTFPDAGAAVPDLAFGCGVNNTGIFKSNETGIAGFGRGALSLPSQLKADNFSYCFTDITGTAPSLVQANLPANLFSSDPAAVQTVTLIQNPASPSFYYLPLTGITVGSTQLSIPALTANGTGGTIIDSGTGMTSLPHDVYALVASAFVEQASLPAFNATSVSQLCFTVPAAGAKPDVPKLVLEFEGASVDLPRESYMFDIEDAGVSATCLAVNDGGGDTDTTIIGNYQQQNAHVLYDLANNKLSFVPAQCDKV</sequence>